<evidence type="ECO:0000256" key="10">
    <source>
        <dbReference type="ARBA" id="ARBA00069577"/>
    </source>
</evidence>
<dbReference type="InterPro" id="IPR001110">
    <property type="entry name" value="UPF0012_CS"/>
</dbReference>
<dbReference type="Gene3D" id="3.30.428.10">
    <property type="entry name" value="HIT-like"/>
    <property type="match status" value="1"/>
</dbReference>
<evidence type="ECO:0000256" key="2">
    <source>
        <dbReference type="ARBA" id="ARBA00011881"/>
    </source>
</evidence>
<protein>
    <recommendedName>
        <fullName evidence="10">Nitrilase and fragile histidine triad fusion protein NitFhit</fullName>
        <ecNumber evidence="3">3.6.1.29</ecNumber>
    </recommendedName>
</protein>
<dbReference type="GO" id="GO:0000166">
    <property type="term" value="F:nucleotide binding"/>
    <property type="evidence" value="ECO:0007669"/>
    <property type="project" value="UniProtKB-KW"/>
</dbReference>
<feature type="domain" description="HIT" evidence="16">
    <location>
        <begin position="293"/>
        <end position="401"/>
    </location>
</feature>
<feature type="binding site" evidence="12">
    <location>
        <position position="300"/>
    </location>
    <ligand>
        <name>substrate</name>
    </ligand>
</feature>
<sequence>MASTSRKTAIAVCQMTSTHDVENNFNVCADLIRQAKDKNAKMVFLPECFDYVGRNKEEAIGLAVAEDGPLIARFRQLARQNDLWLSLGGFHEINAETKKNPFNTHLIINNEGATVAKYRKLHLFDVNIPGKVRLMESDFSTAGDRLVQPVQTPAGVVALSTCYDVRFPELSVWQRKRGAQILTFPSAFTANTGAAHWEVLLRARAVETQCYVVGATQTGWHNEKRESYGHAMVVDPWGKILAEISDGSTGVEVVEIDLDYVDSVRASQPVLQHRRADLYNLITKEPIANELTETVVFGEHTIHSATIFYRTPLSYAFVNRKPVVLGHVLVSPIRVVHHLTELTNEETADLFNAAKIVQWVLESVYDVTSSTVSVQDGPDAGQSVKHVHAHILPRRPGDFGDAPGNNIYEAIVTHDRDPNPALFRTIEHMAAEAEVYRKVIAANRD</sequence>
<evidence type="ECO:0000256" key="4">
    <source>
        <dbReference type="ARBA" id="ARBA00022741"/>
    </source>
</evidence>
<evidence type="ECO:0000256" key="5">
    <source>
        <dbReference type="ARBA" id="ARBA00022801"/>
    </source>
</evidence>
<feature type="short sequence motif" description="Histidine triad motif" evidence="14">
    <location>
        <begin position="386"/>
        <end position="390"/>
    </location>
</feature>
<accession>A0A914W9S2</accession>
<dbReference type="InterPro" id="IPR011146">
    <property type="entry name" value="HIT-like"/>
</dbReference>
<evidence type="ECO:0000256" key="3">
    <source>
        <dbReference type="ARBA" id="ARBA00012377"/>
    </source>
</evidence>
<evidence type="ECO:0000259" key="15">
    <source>
        <dbReference type="PROSITE" id="PS50263"/>
    </source>
</evidence>
<evidence type="ECO:0000256" key="13">
    <source>
        <dbReference type="PIRSR" id="PIRSR639383-3"/>
    </source>
</evidence>
<evidence type="ECO:0000259" key="16">
    <source>
        <dbReference type="PROSITE" id="PS51084"/>
    </source>
</evidence>
<dbReference type="Proteomes" id="UP000887566">
    <property type="component" value="Unplaced"/>
</dbReference>
<evidence type="ECO:0000256" key="11">
    <source>
        <dbReference type="PIRSR" id="PIRSR639383-1"/>
    </source>
</evidence>
<dbReference type="FunFam" id="3.30.428.10:FF:000011">
    <property type="entry name" value="Fragile histidine triad"/>
    <property type="match status" value="1"/>
</dbReference>
<comment type="similarity">
    <text evidence="9">In the N-terminal section; belongs to the UPF0012 family.</text>
</comment>
<dbReference type="GO" id="GO:0006139">
    <property type="term" value="P:nucleobase-containing compound metabolic process"/>
    <property type="evidence" value="ECO:0007669"/>
    <property type="project" value="TreeGrafter"/>
</dbReference>
<dbReference type="InterPro" id="IPR036265">
    <property type="entry name" value="HIT-like_sf"/>
</dbReference>
<dbReference type="InterPro" id="IPR045254">
    <property type="entry name" value="Nit1/2_C-N_Hydrolase"/>
</dbReference>
<evidence type="ECO:0000256" key="14">
    <source>
        <dbReference type="PROSITE-ProRule" id="PRU00464"/>
    </source>
</evidence>
<feature type="site" description="Important for induction of apoptosis" evidence="13">
    <location>
        <position position="408"/>
    </location>
</feature>
<dbReference type="SUPFAM" id="SSF56317">
    <property type="entry name" value="Carbon-nitrogen hydrolase"/>
    <property type="match status" value="1"/>
</dbReference>
<feature type="binding site" evidence="12">
    <location>
        <position position="390"/>
    </location>
    <ligand>
        <name>substrate</name>
    </ligand>
</feature>
<dbReference type="PROSITE" id="PS50263">
    <property type="entry name" value="CN_HYDROLASE"/>
    <property type="match status" value="1"/>
</dbReference>
<evidence type="ECO:0000256" key="6">
    <source>
        <dbReference type="ARBA" id="ARBA00023268"/>
    </source>
</evidence>
<dbReference type="PROSITE" id="PS01227">
    <property type="entry name" value="UPF0012"/>
    <property type="match status" value="1"/>
</dbReference>
<comment type="function">
    <text evidence="8">Cleaves A-5'-PPP-5'A to yield AMP and ADP.</text>
</comment>
<feature type="binding site" evidence="12">
    <location>
        <position position="319"/>
    </location>
    <ligand>
        <name>substrate</name>
    </ligand>
</feature>
<dbReference type="GO" id="GO:0047710">
    <property type="term" value="F:bis(5'-adenosyl)-triphosphatase activity"/>
    <property type="evidence" value="ECO:0007669"/>
    <property type="project" value="UniProtKB-EC"/>
</dbReference>
<dbReference type="GO" id="GO:0016811">
    <property type="term" value="F:hydrolase activity, acting on carbon-nitrogen (but not peptide) bonds, in linear amides"/>
    <property type="evidence" value="ECO:0007669"/>
    <property type="project" value="InterPro"/>
</dbReference>
<dbReference type="Pfam" id="PF01230">
    <property type="entry name" value="HIT"/>
    <property type="match status" value="1"/>
</dbReference>
<dbReference type="PANTHER" id="PTHR23088">
    <property type="entry name" value="NITRILASE-RELATED"/>
    <property type="match status" value="1"/>
</dbReference>
<reference evidence="18" key="1">
    <citation type="submission" date="2022-11" db="UniProtKB">
        <authorList>
            <consortium name="WormBaseParasite"/>
        </authorList>
    </citation>
    <scope>IDENTIFICATION</scope>
</reference>
<dbReference type="Gene3D" id="3.60.110.10">
    <property type="entry name" value="Carbon-nitrogen hydrolase"/>
    <property type="match status" value="1"/>
</dbReference>
<organism evidence="17 18">
    <name type="scientific">Plectus sambesii</name>
    <dbReference type="NCBI Taxonomy" id="2011161"/>
    <lineage>
        <taxon>Eukaryota</taxon>
        <taxon>Metazoa</taxon>
        <taxon>Ecdysozoa</taxon>
        <taxon>Nematoda</taxon>
        <taxon>Chromadorea</taxon>
        <taxon>Plectida</taxon>
        <taxon>Plectina</taxon>
        <taxon>Plectoidea</taxon>
        <taxon>Plectidae</taxon>
        <taxon>Plectus</taxon>
    </lineage>
</organism>
<dbReference type="InterPro" id="IPR039383">
    <property type="entry name" value="FHIT"/>
</dbReference>
<proteinExistence type="inferred from homology"/>
<dbReference type="CDD" id="cd01275">
    <property type="entry name" value="FHIT"/>
    <property type="match status" value="1"/>
</dbReference>
<dbReference type="WBParaSite" id="PSAMB.scaffold34size105866.g674.t1">
    <property type="protein sequence ID" value="PSAMB.scaffold34size105866.g674.t1"/>
    <property type="gene ID" value="PSAMB.scaffold34size105866.g674"/>
</dbReference>
<evidence type="ECO:0000256" key="1">
    <source>
        <dbReference type="ARBA" id="ARBA00001936"/>
    </source>
</evidence>
<feature type="binding site" evidence="12">
    <location>
        <begin position="381"/>
        <end position="384"/>
    </location>
    <ligand>
        <name>substrate</name>
    </ligand>
</feature>
<dbReference type="SUPFAM" id="SSF54197">
    <property type="entry name" value="HIT-like"/>
    <property type="match status" value="1"/>
</dbReference>
<keyword evidence="4" id="KW-0547">Nucleotide-binding</keyword>
<feature type="active site" description="Tele-AMP-histidine intermediate" evidence="11">
    <location>
        <position position="388"/>
    </location>
</feature>
<feature type="binding site" evidence="12">
    <location>
        <position position="375"/>
    </location>
    <ligand>
        <name>substrate</name>
    </ligand>
</feature>
<dbReference type="PROSITE" id="PS51084">
    <property type="entry name" value="HIT_2"/>
    <property type="match status" value="1"/>
</dbReference>
<evidence type="ECO:0000313" key="17">
    <source>
        <dbReference type="Proteomes" id="UP000887566"/>
    </source>
</evidence>
<evidence type="ECO:0000256" key="7">
    <source>
        <dbReference type="ARBA" id="ARBA00047780"/>
    </source>
</evidence>
<dbReference type="CDD" id="cd07572">
    <property type="entry name" value="nit"/>
    <property type="match status" value="1"/>
</dbReference>
<feature type="domain" description="CN hydrolase" evidence="15">
    <location>
        <begin position="7"/>
        <end position="258"/>
    </location>
</feature>
<dbReference type="AlphaFoldDB" id="A0A914W9S2"/>
<keyword evidence="6" id="KW-0511">Multifunctional enzyme</keyword>
<name>A0A914W9S2_9BILA</name>
<keyword evidence="17" id="KW-1185">Reference proteome</keyword>
<dbReference type="Pfam" id="PF00795">
    <property type="entry name" value="CN_hydrolase"/>
    <property type="match status" value="1"/>
</dbReference>
<comment type="subunit">
    <text evidence="2">Homotetramer.</text>
</comment>
<evidence type="ECO:0000256" key="9">
    <source>
        <dbReference type="ARBA" id="ARBA00061127"/>
    </source>
</evidence>
<keyword evidence="5" id="KW-0378">Hydrolase</keyword>
<comment type="cofactor">
    <cofactor evidence="1">
        <name>Mn(2+)</name>
        <dbReference type="ChEBI" id="CHEBI:29035"/>
    </cofactor>
</comment>
<dbReference type="FunFam" id="3.60.110.10:FF:000005">
    <property type="entry name" value="nitrilase homolog 1 isoform X1"/>
    <property type="match status" value="1"/>
</dbReference>
<evidence type="ECO:0000256" key="8">
    <source>
        <dbReference type="ARBA" id="ARBA00057461"/>
    </source>
</evidence>
<dbReference type="EC" id="3.6.1.29" evidence="3"/>
<dbReference type="PANTHER" id="PTHR23088:SF27">
    <property type="entry name" value="DEAMINATED GLUTATHIONE AMIDASE"/>
    <property type="match status" value="1"/>
</dbReference>
<evidence type="ECO:0000313" key="18">
    <source>
        <dbReference type="WBParaSite" id="PSAMB.scaffold34size105866.g674.t1"/>
    </source>
</evidence>
<dbReference type="InterPro" id="IPR003010">
    <property type="entry name" value="C-N_Hydrolase"/>
</dbReference>
<comment type="catalytic activity">
    <reaction evidence="7">
        <text>P(1),P(3)-bis(5'-adenosyl) triphosphate + H2O = AMP + ADP + 2 H(+)</text>
        <dbReference type="Rhea" id="RHEA:13893"/>
        <dbReference type="ChEBI" id="CHEBI:15377"/>
        <dbReference type="ChEBI" id="CHEBI:15378"/>
        <dbReference type="ChEBI" id="CHEBI:58529"/>
        <dbReference type="ChEBI" id="CHEBI:456215"/>
        <dbReference type="ChEBI" id="CHEBI:456216"/>
        <dbReference type="EC" id="3.6.1.29"/>
    </reaction>
</comment>
<evidence type="ECO:0000256" key="12">
    <source>
        <dbReference type="PIRSR" id="PIRSR639383-2"/>
    </source>
</evidence>
<dbReference type="InterPro" id="IPR036526">
    <property type="entry name" value="C-N_Hydrolase_sf"/>
</dbReference>